<dbReference type="PANTHER" id="PTHR12558:SF13">
    <property type="entry name" value="CELL DIVISION CYCLE PROTEIN 27 HOMOLOG"/>
    <property type="match status" value="1"/>
</dbReference>
<dbReference type="RefSeq" id="WP_017868287.1">
    <property type="nucleotide sequence ID" value="NZ_BJYB01000007.1"/>
</dbReference>
<dbReference type="Pfam" id="PF13176">
    <property type="entry name" value="TPR_7"/>
    <property type="match status" value="1"/>
</dbReference>
<dbReference type="InterPro" id="IPR019734">
    <property type="entry name" value="TPR_rpt"/>
</dbReference>
<feature type="repeat" description="TPR" evidence="1">
    <location>
        <begin position="134"/>
        <end position="167"/>
    </location>
</feature>
<dbReference type="InterPro" id="IPR011990">
    <property type="entry name" value="TPR-like_helical_dom_sf"/>
</dbReference>
<reference evidence="2 3" key="1">
    <citation type="journal article" date="2015" name="Genome Announc.">
        <title>Expanding the biotechnology potential of lactobacilli through comparative genomics of 213 strains and associated genera.</title>
        <authorList>
            <person name="Sun Z."/>
            <person name="Harris H.M."/>
            <person name="McCann A."/>
            <person name="Guo C."/>
            <person name="Argimon S."/>
            <person name="Zhang W."/>
            <person name="Yang X."/>
            <person name="Jeffery I.B."/>
            <person name="Cooney J.C."/>
            <person name="Kagawa T.F."/>
            <person name="Liu W."/>
            <person name="Song Y."/>
            <person name="Salvetti E."/>
            <person name="Wrobel A."/>
            <person name="Rasinkangas P."/>
            <person name="Parkhill J."/>
            <person name="Rea M.C."/>
            <person name="O'Sullivan O."/>
            <person name="Ritari J."/>
            <person name="Douillard F.P."/>
            <person name="Paul Ross R."/>
            <person name="Yang R."/>
            <person name="Briner A.E."/>
            <person name="Felis G.E."/>
            <person name="de Vos W.M."/>
            <person name="Barrangou R."/>
            <person name="Klaenhammer T.R."/>
            <person name="Caufield P.W."/>
            <person name="Cui Y."/>
            <person name="Zhang H."/>
            <person name="O'Toole P.W."/>
        </authorList>
    </citation>
    <scope>NUCLEOTIDE SEQUENCE [LARGE SCALE GENOMIC DNA]</scope>
    <source>
        <strain evidence="2 3">NBRC 103219</strain>
    </source>
</reference>
<evidence type="ECO:0000256" key="1">
    <source>
        <dbReference type="PROSITE-ProRule" id="PRU00339"/>
    </source>
</evidence>
<comment type="caution">
    <text evidence="2">The sequence shown here is derived from an EMBL/GenBank/DDBJ whole genome shotgun (WGS) entry which is preliminary data.</text>
</comment>
<protein>
    <submittedName>
        <fullName evidence="2">Uncharacterized protein</fullName>
    </submittedName>
</protein>
<dbReference type="AlphaFoldDB" id="A0A0R2LH84"/>
<dbReference type="SMART" id="SM00028">
    <property type="entry name" value="TPR"/>
    <property type="match status" value="4"/>
</dbReference>
<evidence type="ECO:0000313" key="3">
    <source>
        <dbReference type="Proteomes" id="UP000051886"/>
    </source>
</evidence>
<sequence length="224" mass="25650">MTERAELQHKNDQIIKKMVKALDEDPYDPKRYYDLGSMLTKIQSFQQAEELFLKGLNVFTKDPSKHGLLHYGLGNVYYATGLYEKAISEYSKVKDAKLKADALLMIAQGYYAQNQYQQAMVFSLTASENATRDPAPKVLLGDCFLATGDFQNAQKYYDESLVLNKKDIHANFQRGLTALVQGQEADIYFTRVKKRDPQYFKKHQERLNDIASLLKKQNGKGGRE</sequence>
<keyword evidence="3" id="KW-1185">Reference proteome</keyword>
<accession>A0A0R2LH84</accession>
<dbReference type="Proteomes" id="UP000051886">
    <property type="component" value="Unassembled WGS sequence"/>
</dbReference>
<gene>
    <name evidence="2" type="ORF">IV66_GL001260</name>
</gene>
<dbReference type="PROSITE" id="PS50005">
    <property type="entry name" value="TPR"/>
    <property type="match status" value="1"/>
</dbReference>
<dbReference type="Pfam" id="PF13432">
    <property type="entry name" value="TPR_16"/>
    <property type="match status" value="1"/>
</dbReference>
<keyword evidence="1" id="KW-0802">TPR repeat</keyword>
<evidence type="ECO:0000313" key="2">
    <source>
        <dbReference type="EMBL" id="KRO01080.1"/>
    </source>
</evidence>
<dbReference type="EMBL" id="JQCN01000017">
    <property type="protein sequence ID" value="KRO01080.1"/>
    <property type="molecule type" value="Genomic_DNA"/>
</dbReference>
<dbReference type="Gene3D" id="1.25.40.10">
    <property type="entry name" value="Tetratricopeptide repeat domain"/>
    <property type="match status" value="2"/>
</dbReference>
<dbReference type="SUPFAM" id="SSF48452">
    <property type="entry name" value="TPR-like"/>
    <property type="match status" value="1"/>
</dbReference>
<dbReference type="STRING" id="449659.IV66_GL001260"/>
<proteinExistence type="predicted"/>
<dbReference type="OrthoDB" id="2329209at2"/>
<name>A0A0R2LH84_9LACO</name>
<dbReference type="PATRIC" id="fig|449659.4.peg.1277"/>
<organism evidence="2 3">
    <name type="scientific">Ligilactobacillus pobuzihii</name>
    <dbReference type="NCBI Taxonomy" id="449659"/>
    <lineage>
        <taxon>Bacteria</taxon>
        <taxon>Bacillati</taxon>
        <taxon>Bacillota</taxon>
        <taxon>Bacilli</taxon>
        <taxon>Lactobacillales</taxon>
        <taxon>Lactobacillaceae</taxon>
        <taxon>Ligilactobacillus</taxon>
    </lineage>
</organism>
<dbReference type="PANTHER" id="PTHR12558">
    <property type="entry name" value="CELL DIVISION CYCLE 16,23,27"/>
    <property type="match status" value="1"/>
</dbReference>